<feature type="domain" description="EGF-like" evidence="17">
    <location>
        <begin position="1104"/>
        <end position="1140"/>
    </location>
</feature>
<dbReference type="PROSITE" id="PS00022">
    <property type="entry name" value="EGF_1"/>
    <property type="match status" value="6"/>
</dbReference>
<dbReference type="SMART" id="SM00032">
    <property type="entry name" value="CCP"/>
    <property type="match status" value="14"/>
</dbReference>
<evidence type="ECO:0000256" key="14">
    <source>
        <dbReference type="PROSITE-ProRule" id="PRU00076"/>
    </source>
</evidence>
<dbReference type="SUPFAM" id="SSF57567">
    <property type="entry name" value="Serine protease inhibitors"/>
    <property type="match status" value="3"/>
</dbReference>
<dbReference type="FunFam" id="2.10.25.10:FF:000565">
    <property type="entry name" value="Predicted protein"/>
    <property type="match status" value="1"/>
</dbReference>
<dbReference type="Pfam" id="PF13385">
    <property type="entry name" value="Laminin_G_3"/>
    <property type="match status" value="1"/>
</dbReference>
<dbReference type="PROSITE" id="PS51233">
    <property type="entry name" value="VWFD"/>
    <property type="match status" value="3"/>
</dbReference>
<feature type="disulfide bond" evidence="14">
    <location>
        <begin position="53"/>
        <end position="62"/>
    </location>
</feature>
<dbReference type="Gene3D" id="2.60.120.200">
    <property type="match status" value="1"/>
</dbReference>
<feature type="domain" description="Sushi" evidence="18">
    <location>
        <begin position="2280"/>
        <end position="2344"/>
    </location>
</feature>
<feature type="domain" description="Sushi" evidence="18">
    <location>
        <begin position="2215"/>
        <end position="2279"/>
    </location>
</feature>
<evidence type="ECO:0000256" key="12">
    <source>
        <dbReference type="ARBA" id="ARBA00023157"/>
    </source>
</evidence>
<evidence type="ECO:0000259" key="18">
    <source>
        <dbReference type="PROSITE" id="PS50923"/>
    </source>
</evidence>
<evidence type="ECO:0000256" key="15">
    <source>
        <dbReference type="PROSITE-ProRule" id="PRU00302"/>
    </source>
</evidence>
<evidence type="ECO:0000256" key="13">
    <source>
        <dbReference type="ARBA" id="ARBA00023180"/>
    </source>
</evidence>
<dbReference type="InterPro" id="IPR002557">
    <property type="entry name" value="Chitin-bd_dom"/>
</dbReference>
<proteinExistence type="predicted"/>
<feature type="domain" description="Sushi" evidence="18">
    <location>
        <begin position="2346"/>
        <end position="2410"/>
    </location>
</feature>
<keyword evidence="12 14" id="KW-1015">Disulfide bond</keyword>
<evidence type="ECO:0000259" key="19">
    <source>
        <dbReference type="PROSITE" id="PS51233"/>
    </source>
</evidence>
<sequence length="2904" mass="310966">MGTWLALLVLAVIASTSARHIARQKRNTVDCFGSETCVNGECRQTGLGTICVCNPGFSGPLCDQPACLCSIVGNKYYRAFGGEEVLGFYGTCRYKLTGNCDDLNFWIDSENQYVVNAVRTKYIEMFIFGKLIRLSYPGVVTVDGVLINSLPHFVTVGSDHIYIVRLANNDIQVITSTMVKIRYDGDNFGEIELPPSYYEKTCGLCGKCSVHALPVVMSDGQLPDPALPKPQRDAAIGNSWKVGGPADCVADTGSGLAACEAAAQQDAEAKCAKADLMIGCSPAIIGQYKAICISDVCHADAADRNEVACGILGALRKACADDGTNIEYWRSLTNCEDVGLVCDSSETYQDSDYACQASCSSIDQQECPVTDMEGCSCNGNLIESDGQCTNASNCGCNDAVGYHENGEEWFSSDCTTKYSCSSGTISSTSMPACVAPQECVADINGVLGCNDVPPPYNRDNCVGIICENGGSCISQHNAYVCDCPQGYVGTHCETPIDYCTQDSVVCQNGGTCRNTPQGAVCDCKPGFSGDRCQDSSACQCHIYGDPSIVTFDGALMNFHGTCKYSYSTLCENSQPGLEFFKVYVRHFNRLNTNPKTAFPEFVHLEYRNHTVRLQRAAGGGVEILANRVKRDLPTYLHNNGVADISIEYLPDGKVRAKAANGIEIYFDGEAKAIISVPNTYAGNGNLCGVCGDCNGIKADDYKAKDGFIKIGDDRVNKIITSFFEPDEQIFSCEHGLAIDGFQCVNDQARDFASAADMCGVITDANGPLGGCIASMDPALISEIYDACVEDACKMYSLRDEPSAREAKCVMVELLIKRCAQPPADFRALTSCPLDCGINKSYKVSGTACPNTCAKPDAESSCTEANVEGCYCDGNALLSNQTCIDISNNHHDCGCADPNDLYSYRAKNTEYFSDGCEDRWKCHGRLSIPPIIDLEWTWPGMLTKEGGTCDINAECTVTGKQLTCACMHGFTGDGIHCEEVNLCKVVYRDGKTPQELCEPNGVCNNLVGDWVCQCQPGWTKPPGGEFCTVDINECENITCSNRGNCSQVGAGYVCTCDEGFTGQDCETNIDDCIPDPCVHGTCIDGDNDYTCACENGWIGKNCDINEDDCSPNPCQNGGICNDLVADYRCDCINGYVGRNCEIRPPCHCTAAGDPHYNTHDNQWIHFMGTCKYVLSQLCPDSQAGLVDYKVYVQNEDRINGSMRVSWTKSVEVEAYGHNILIDKGLVLSYTAAGQPWISISSLPKYLAGGKIAIKYDVTGSVRVEVELGQPGDGTILLVKFDGDDVADVYAPDSYRDEMCGICGDCNGVQDDLRLSDGTDVSQLPPKEAYAEIGNSYKVQDGQVCRDGTPQDGETCTGANEDIARGIDYCGYLLDIHSDNIFKACYDSNMLPPGYLESALMGCTTDVCERLETDPDTAKEASCKILESTAELCRGINHPVTYWRNATNCPLECGPDMAYVPLGTACPNTCADPTAASTCTLEDTEGCHCAEGMLLSSDECVLPENCGCVDADGSYHKLDSSWLSDDCNTMFTCVKAPDGTKQVESEAYGCDQAATCDVVNGEKNCVCTPPMIGDGKTCNQPGCPLPMEIQNGYHDYSGTPVVVPIGTKVNYTCHGGNYMPGGASNDMITCQNNGTYDKDPAECSPGCPHPMDGTNALHDYTNGLPVTVGTNVTYTCNAGNLMSDGTTIKTIKCLQTGLYDSGPANCQPGCPIPMEIQNGYHDYSGIPVVVPIGTKVNYTCHGGNFMPGGASNDMITCQNNGTYDKDPAECSPGCPHPMNGTNAVHDYTNGLPVTVGTNVTYTCNAGNLMDDGTTIKTIKCLQTGLYDSGPANCQPGCLLPMKIQNGDHDYPGGIPVPPDTQVKYECHGGNFMPGGATTDMITCQKDGTYDKDPAECSPGCPHPMNGTNAVHDYTNGLPVAVGTNVTYTCNAGNLMADGTTIKTIKCLQTGLYDSGPANCQPGCLLPMKIQNGDHDYPGGIPVPPDTQVKYECHGGNFMPGGATTDMITCQKDGTYDKDPAECSPGCPHPMNGTNAIHDYTNGLPVAVGTNVTYICNAGNLMDDGTTIKTIKCLQTGLYDSGPANCQPGCPIPMDGENRQHNYQGDGSVDVGTFITFTCKKPFFDASGVKEKTIECLPDGTYDDTPPQCDQPGCDLPMDGSRASNNYPGVSAPVDIDTQVTYTCNSGYTMADGSTTKTITCLDTGNYDSGPAMCDTQPGCPIPMDDDVNRQHNYQGDDPVPVGTFITFTCKKPFFDASGVKEKTIECLPDGTYDDTPPQCDQPGCDLPMDGSRASNNYPGVSAPVDIDTQVTYTCNSGYTMADGSTTKTITCLDTGNYDSGPAMCDTQPGCPIPMDDDVNRQHNYQGEDPVPVGTFITFTCRMPFFDVSGVKEKTIECLPDGTYDDTPPQCDQPGCDLPMDGSRASNNYPGVSAPVDFGTKVIYTCNSGYTMADGSTTKTITCLDAGNYDSGPAMCDTPTVSNYCRDCIYLRNGPGYYEDPNDCGRFVQCLQDIDGNIVTVSSACPGNLLWSQSELTCVSCDKATCVGVIGGKPDCEENGKCETGYYSDPTNCAAYYQCSPAGAVRMCCPGNTMWGGSGCIFRDASCTDVCSTPVTPTVAPPTLPPHTLGDTCYDADGRKKRAVVGDSYVYALYVAGGNEYVLYPCTPYEFSLAACDCVVDQSGLPPACRFPNNIGCFPFDVDYKDQSGHISWLDKGSTFIQQDDAVHGGAVQFDGNTDIEIPAFSNSDLGSEFSVCVWFKYTAGDSDDRMRGIVNNGDCDNEPSYNIRIDGGISGSVGAGVISTGSHQRKAYEDILTAKNEWHHTCLVKEVDKVLFYLDGVSQGIANNDAIGDLISNPVPMILGRTIYCELNENAHSFFIGKMDELVIFKSALSQADVLAVKDGFN</sequence>
<reference evidence="21" key="1">
    <citation type="submission" date="2025-08" db="UniProtKB">
        <authorList>
            <consortium name="RefSeq"/>
        </authorList>
    </citation>
    <scope>IDENTIFICATION</scope>
    <source>
        <tissue evidence="21">Gonads</tissue>
    </source>
</reference>
<feature type="domain" description="Sushi" evidence="18">
    <location>
        <begin position="2149"/>
        <end position="2213"/>
    </location>
</feature>
<dbReference type="InterPro" id="IPR000152">
    <property type="entry name" value="EGF-type_Asp/Asn_hydroxyl_site"/>
</dbReference>
<dbReference type="FunFam" id="2.10.25.10:FF:000321">
    <property type="entry name" value="Protein delta homolog 1"/>
    <property type="match status" value="1"/>
</dbReference>
<evidence type="ECO:0000256" key="10">
    <source>
        <dbReference type="ARBA" id="ARBA00022989"/>
    </source>
</evidence>
<dbReference type="CDD" id="cd00033">
    <property type="entry name" value="CCP"/>
    <property type="match status" value="2"/>
</dbReference>
<keyword evidence="4 14" id="KW-0245">EGF-like domain</keyword>
<evidence type="ECO:0000256" key="3">
    <source>
        <dbReference type="ARBA" id="ARBA00022475"/>
    </source>
</evidence>
<feature type="domain" description="Sushi" evidence="18">
    <location>
        <begin position="1833"/>
        <end position="1896"/>
    </location>
</feature>
<dbReference type="RefSeq" id="XP_013388101.1">
    <property type="nucleotide sequence ID" value="XM_013532647.1"/>
</dbReference>
<dbReference type="CDD" id="cd19941">
    <property type="entry name" value="TIL"/>
    <property type="match status" value="2"/>
</dbReference>
<dbReference type="InterPro" id="IPR001846">
    <property type="entry name" value="VWF_type-D"/>
</dbReference>
<dbReference type="SUPFAM" id="SSF57184">
    <property type="entry name" value="Growth factor receptor domain"/>
    <property type="match status" value="1"/>
</dbReference>
<feature type="domain" description="EGF-like" evidence="17">
    <location>
        <begin position="27"/>
        <end position="63"/>
    </location>
</feature>
<dbReference type="GO" id="GO:0005576">
    <property type="term" value="C:extracellular region"/>
    <property type="evidence" value="ECO:0007669"/>
    <property type="project" value="InterPro"/>
</dbReference>
<evidence type="ECO:0000313" key="20">
    <source>
        <dbReference type="Proteomes" id="UP000085678"/>
    </source>
</evidence>
<dbReference type="OrthoDB" id="6114226at2759"/>
<dbReference type="FunFam" id="2.10.25.10:FF:000012">
    <property type="entry name" value="Delta-like protein"/>
    <property type="match status" value="1"/>
</dbReference>
<dbReference type="GO" id="GO:0030182">
    <property type="term" value="P:neuron differentiation"/>
    <property type="evidence" value="ECO:0007669"/>
    <property type="project" value="UniProtKB-ARBA"/>
</dbReference>
<dbReference type="InParanoid" id="A0A1S3HRC1"/>
<evidence type="ECO:0000256" key="5">
    <source>
        <dbReference type="ARBA" id="ARBA00022553"/>
    </source>
</evidence>
<feature type="domain" description="Sushi" evidence="18">
    <location>
        <begin position="1959"/>
        <end position="2022"/>
    </location>
</feature>
<comment type="subcellular location">
    <subcellularLocation>
        <location evidence="1">Apical cell membrane</location>
        <topology evidence="1">Single-pass type I membrane protein</topology>
    </subcellularLocation>
</comment>
<dbReference type="Pfam" id="PF08742">
    <property type="entry name" value="C8"/>
    <property type="match status" value="1"/>
</dbReference>
<evidence type="ECO:0000256" key="11">
    <source>
        <dbReference type="ARBA" id="ARBA00023136"/>
    </source>
</evidence>
<feature type="domain" description="VWFD" evidence="19">
    <location>
        <begin position="538"/>
        <end position="733"/>
    </location>
</feature>
<evidence type="ECO:0000256" key="1">
    <source>
        <dbReference type="ARBA" id="ARBA00004247"/>
    </source>
</evidence>
<feature type="domain" description="Sushi" evidence="18">
    <location>
        <begin position="1706"/>
        <end position="1770"/>
    </location>
</feature>
<dbReference type="GeneID" id="106157132"/>
<dbReference type="InterPro" id="IPR000436">
    <property type="entry name" value="Sushi_SCR_CCP_dom"/>
</dbReference>
<feature type="disulfide bond" evidence="14">
    <location>
        <begin position="523"/>
        <end position="532"/>
    </location>
</feature>
<dbReference type="STRING" id="7574.A0A1S3HRC1"/>
<dbReference type="Pfam" id="PF00008">
    <property type="entry name" value="EGF"/>
    <property type="match status" value="2"/>
</dbReference>
<dbReference type="InterPro" id="IPR036508">
    <property type="entry name" value="Chitin-bd_dom_sf"/>
</dbReference>
<dbReference type="InterPro" id="IPR002919">
    <property type="entry name" value="TIL_dom"/>
</dbReference>
<feature type="disulfide bond" evidence="14">
    <location>
        <begin position="483"/>
        <end position="492"/>
    </location>
</feature>
<feature type="disulfide bond" evidence="14">
    <location>
        <begin position="1055"/>
        <end position="1064"/>
    </location>
</feature>
<keyword evidence="11" id="KW-0472">Membrane</keyword>
<dbReference type="InterPro" id="IPR036084">
    <property type="entry name" value="Ser_inhib-like_sf"/>
</dbReference>
<dbReference type="CDD" id="cd00054">
    <property type="entry name" value="EGF_CA"/>
    <property type="match status" value="5"/>
</dbReference>
<evidence type="ECO:0000256" key="6">
    <source>
        <dbReference type="ARBA" id="ARBA00022692"/>
    </source>
</evidence>
<dbReference type="SMART" id="SM00216">
    <property type="entry name" value="VWD"/>
    <property type="match status" value="3"/>
</dbReference>
<dbReference type="InterPro" id="IPR009030">
    <property type="entry name" value="Growth_fac_rcpt_cys_sf"/>
</dbReference>
<dbReference type="PROSITE" id="PS00010">
    <property type="entry name" value="ASX_HYDROXYL"/>
    <property type="match status" value="2"/>
</dbReference>
<dbReference type="GO" id="GO:0080090">
    <property type="term" value="P:regulation of primary metabolic process"/>
    <property type="evidence" value="ECO:0007669"/>
    <property type="project" value="UniProtKB-ARBA"/>
</dbReference>
<keyword evidence="8" id="KW-0677">Repeat</keyword>
<comment type="caution">
    <text evidence="14">Lacks conserved residue(s) required for the propagation of feature annotation.</text>
</comment>
<name>A0A1S3HRC1_LINAN</name>
<keyword evidence="2" id="KW-0217">Developmental protein</keyword>
<dbReference type="PROSITE" id="PS01186">
    <property type="entry name" value="EGF_2"/>
    <property type="match status" value="8"/>
</dbReference>
<feature type="domain" description="VWFD" evidence="19">
    <location>
        <begin position="67"/>
        <end position="249"/>
    </location>
</feature>
<dbReference type="GO" id="GO:0005509">
    <property type="term" value="F:calcium ion binding"/>
    <property type="evidence" value="ECO:0007669"/>
    <property type="project" value="InterPro"/>
</dbReference>
<feature type="disulfide bond" evidence="14">
    <location>
        <begin position="1092"/>
        <end position="1101"/>
    </location>
</feature>
<gene>
    <name evidence="21" type="primary">LOC106157132</name>
</gene>
<dbReference type="Pfam" id="PF00094">
    <property type="entry name" value="VWD"/>
    <property type="match status" value="3"/>
</dbReference>
<keyword evidence="13" id="KW-0325">Glycoprotein</keyword>
<dbReference type="Gene3D" id="2.10.25.10">
    <property type="entry name" value="Laminin"/>
    <property type="match status" value="10"/>
</dbReference>
<dbReference type="GO" id="GO:0016324">
    <property type="term" value="C:apical plasma membrane"/>
    <property type="evidence" value="ECO:0007669"/>
    <property type="project" value="UniProtKB-SubCell"/>
</dbReference>
<dbReference type="GO" id="GO:0008593">
    <property type="term" value="P:regulation of Notch signaling pathway"/>
    <property type="evidence" value="ECO:0007669"/>
    <property type="project" value="UniProtKB-ARBA"/>
</dbReference>
<dbReference type="PANTHER" id="PTHR46160:SF9">
    <property type="entry name" value="PROTEIN PRY2-RELATED"/>
    <property type="match status" value="1"/>
</dbReference>
<dbReference type="SUPFAM" id="SSF57625">
    <property type="entry name" value="Invertebrate chitin-binding proteins"/>
    <property type="match status" value="1"/>
</dbReference>
<keyword evidence="3" id="KW-1003">Cell membrane</keyword>
<dbReference type="SMART" id="SM00179">
    <property type="entry name" value="EGF_CA"/>
    <property type="match status" value="6"/>
</dbReference>
<evidence type="ECO:0000259" key="17">
    <source>
        <dbReference type="PROSITE" id="PS50026"/>
    </source>
</evidence>
<dbReference type="SMART" id="SM00494">
    <property type="entry name" value="ChtBD2"/>
    <property type="match status" value="2"/>
</dbReference>
<accession>A0A1S3HRC1</accession>
<feature type="domain" description="EGF-like" evidence="17">
    <location>
        <begin position="495"/>
        <end position="533"/>
    </location>
</feature>
<dbReference type="Proteomes" id="UP000085678">
    <property type="component" value="Unplaced"/>
</dbReference>
<feature type="chain" id="PRO_5010175287" evidence="16">
    <location>
        <begin position="19"/>
        <end position="2904"/>
    </location>
</feature>
<dbReference type="SUPFAM" id="SSF57535">
    <property type="entry name" value="Complement control module/SCR domain"/>
    <property type="match status" value="14"/>
</dbReference>
<organism evidence="20 21">
    <name type="scientific">Lingula anatina</name>
    <name type="common">Brachiopod</name>
    <name type="synonym">Lingula unguis</name>
    <dbReference type="NCBI Taxonomy" id="7574"/>
    <lineage>
        <taxon>Eukaryota</taxon>
        <taxon>Metazoa</taxon>
        <taxon>Spiralia</taxon>
        <taxon>Lophotrochozoa</taxon>
        <taxon>Brachiopoda</taxon>
        <taxon>Linguliformea</taxon>
        <taxon>Lingulata</taxon>
        <taxon>Lingulida</taxon>
        <taxon>Linguloidea</taxon>
        <taxon>Lingulidae</taxon>
        <taxon>Lingula</taxon>
    </lineage>
</organism>
<dbReference type="GO" id="GO:0048468">
    <property type="term" value="P:cell development"/>
    <property type="evidence" value="ECO:0007669"/>
    <property type="project" value="UniProtKB-ARBA"/>
</dbReference>
<dbReference type="GO" id="GO:0060255">
    <property type="term" value="P:regulation of macromolecule metabolic process"/>
    <property type="evidence" value="ECO:0007669"/>
    <property type="project" value="UniProtKB-ARBA"/>
</dbReference>
<evidence type="ECO:0000256" key="8">
    <source>
        <dbReference type="ARBA" id="ARBA00022737"/>
    </source>
</evidence>
<dbReference type="PANTHER" id="PTHR46160">
    <property type="entry name" value="ALPHA-TECTORIN-RELATED"/>
    <property type="match status" value="1"/>
</dbReference>
<dbReference type="PROSITE" id="PS50026">
    <property type="entry name" value="EGF_3"/>
    <property type="match status" value="6"/>
</dbReference>
<dbReference type="Gene3D" id="2.10.70.10">
    <property type="entry name" value="Complement Module, domain 1"/>
    <property type="match status" value="14"/>
</dbReference>
<dbReference type="GO" id="GO:0051241">
    <property type="term" value="P:negative regulation of multicellular organismal process"/>
    <property type="evidence" value="ECO:0007669"/>
    <property type="project" value="UniProtKB-ARBA"/>
</dbReference>
<dbReference type="SUPFAM" id="SSF57196">
    <property type="entry name" value="EGF/Laminin"/>
    <property type="match status" value="3"/>
</dbReference>
<dbReference type="InterPro" id="IPR014853">
    <property type="entry name" value="VWF/SSPO/ZAN-like_Cys-rich_dom"/>
</dbReference>
<dbReference type="GO" id="GO:0009967">
    <property type="term" value="P:positive regulation of signal transduction"/>
    <property type="evidence" value="ECO:0007669"/>
    <property type="project" value="UniProtKB-ARBA"/>
</dbReference>
<keyword evidence="6" id="KW-0812">Transmembrane</keyword>
<dbReference type="GO" id="GO:0008061">
    <property type="term" value="F:chitin binding"/>
    <property type="evidence" value="ECO:0007669"/>
    <property type="project" value="InterPro"/>
</dbReference>
<keyword evidence="7 16" id="KW-0732">Signal</keyword>
<keyword evidence="10" id="KW-1133">Transmembrane helix</keyword>
<dbReference type="InterPro" id="IPR035976">
    <property type="entry name" value="Sushi/SCR/CCP_sf"/>
</dbReference>
<feature type="domain" description="Sushi" evidence="18">
    <location>
        <begin position="1579"/>
        <end position="1643"/>
    </location>
</feature>
<dbReference type="InterPro" id="IPR013320">
    <property type="entry name" value="ConA-like_dom_sf"/>
</dbReference>
<evidence type="ECO:0000256" key="7">
    <source>
        <dbReference type="ARBA" id="ARBA00022729"/>
    </source>
</evidence>
<dbReference type="PROSITE" id="PS01187">
    <property type="entry name" value="EGF_CA"/>
    <property type="match status" value="1"/>
</dbReference>
<feature type="domain" description="EGF-like" evidence="17">
    <location>
        <begin position="1029"/>
        <end position="1065"/>
    </location>
</feature>
<dbReference type="InterPro" id="IPR001881">
    <property type="entry name" value="EGF-like_Ca-bd_dom"/>
</dbReference>
<feature type="disulfide bond" evidence="14">
    <location>
        <begin position="1071"/>
        <end position="1081"/>
    </location>
</feature>
<feature type="signal peptide" evidence="16">
    <location>
        <begin position="1"/>
        <end position="18"/>
    </location>
</feature>
<feature type="domain" description="VWFD" evidence="19">
    <location>
        <begin position="1145"/>
        <end position="1344"/>
    </location>
</feature>
<dbReference type="InterPro" id="IPR000742">
    <property type="entry name" value="EGF"/>
</dbReference>
<feature type="domain" description="Sushi" evidence="18">
    <location>
        <begin position="2085"/>
        <end position="2148"/>
    </location>
</feature>
<dbReference type="Pfam" id="PF12947">
    <property type="entry name" value="EGF_3"/>
    <property type="match status" value="1"/>
</dbReference>
<dbReference type="PROSITE" id="PS50923">
    <property type="entry name" value="SUSHI"/>
    <property type="match status" value="10"/>
</dbReference>
<dbReference type="Pfam" id="PF01826">
    <property type="entry name" value="TIL"/>
    <property type="match status" value="2"/>
</dbReference>
<keyword evidence="5" id="KW-0597">Phosphoprotein</keyword>
<keyword evidence="9" id="KW-0221">Differentiation</keyword>
<keyword evidence="20" id="KW-1185">Reference proteome</keyword>
<feature type="domain" description="EGF-like" evidence="17">
    <location>
        <begin position="1067"/>
        <end position="1102"/>
    </location>
</feature>
<evidence type="ECO:0000313" key="21">
    <source>
        <dbReference type="RefSeq" id="XP_013388101.1"/>
    </source>
</evidence>
<dbReference type="SUPFAM" id="SSF49899">
    <property type="entry name" value="Concanavalin A-like lectins/glucanases"/>
    <property type="match status" value="1"/>
</dbReference>
<dbReference type="InterPro" id="IPR018097">
    <property type="entry name" value="EGF_Ca-bd_CS"/>
</dbReference>
<dbReference type="SMART" id="SM00181">
    <property type="entry name" value="EGF"/>
    <property type="match status" value="10"/>
</dbReference>
<evidence type="ECO:0000256" key="2">
    <source>
        <dbReference type="ARBA" id="ARBA00022473"/>
    </source>
</evidence>
<evidence type="ECO:0000256" key="16">
    <source>
        <dbReference type="SAM" id="SignalP"/>
    </source>
</evidence>
<evidence type="ECO:0000256" key="9">
    <source>
        <dbReference type="ARBA" id="ARBA00022782"/>
    </source>
</evidence>
<dbReference type="InterPro" id="IPR052749">
    <property type="entry name" value="Alpha-tectorin"/>
</dbReference>
<feature type="domain" description="Sushi" evidence="18">
    <location>
        <begin position="2411"/>
        <end position="2475"/>
    </location>
</feature>
<dbReference type="GO" id="GO:0051093">
    <property type="term" value="P:negative regulation of developmental process"/>
    <property type="evidence" value="ECO:0007669"/>
    <property type="project" value="UniProtKB-ARBA"/>
</dbReference>
<evidence type="ECO:0000256" key="4">
    <source>
        <dbReference type="ARBA" id="ARBA00022536"/>
    </source>
</evidence>
<keyword evidence="15" id="KW-0768">Sushi</keyword>
<dbReference type="GO" id="GO:0048592">
    <property type="term" value="P:eye morphogenesis"/>
    <property type="evidence" value="ECO:0007669"/>
    <property type="project" value="UniProtKB-ARBA"/>
</dbReference>
<dbReference type="KEGG" id="lak:106157132"/>
<dbReference type="Pfam" id="PF00084">
    <property type="entry name" value="Sushi"/>
    <property type="match status" value="6"/>
</dbReference>
<dbReference type="InterPro" id="IPR024731">
    <property type="entry name" value="NELL2-like_EGF"/>
</dbReference>
<feature type="domain" description="EGF-like" evidence="17">
    <location>
        <begin position="457"/>
        <end position="493"/>
    </location>
</feature>
<feature type="disulfide bond" evidence="14">
    <location>
        <begin position="1130"/>
        <end position="1139"/>
    </location>
</feature>
<dbReference type="GO" id="GO:0003002">
    <property type="term" value="P:regionalization"/>
    <property type="evidence" value="ECO:0007669"/>
    <property type="project" value="UniProtKB-ARBA"/>
</dbReference>
<protein>
    <submittedName>
        <fullName evidence="21">Zonadhesin isoform X1</fullName>
    </submittedName>
</protein>